<feature type="binding site" evidence="3">
    <location>
        <position position="287"/>
    </location>
    <ligand>
        <name>CTP</name>
        <dbReference type="ChEBI" id="CHEBI:37563"/>
    </ligand>
</feature>
<feature type="domain" description="DNA/pantothenate metabolism flavoprotein C-terminal" evidence="5">
    <location>
        <begin position="193"/>
        <end position="405"/>
    </location>
</feature>
<dbReference type="SUPFAM" id="SSF52507">
    <property type="entry name" value="Homo-oligomeric flavin-containing Cys decarboxylases, HFCD"/>
    <property type="match status" value="1"/>
</dbReference>
<evidence type="ECO:0000256" key="3">
    <source>
        <dbReference type="HAMAP-Rule" id="MF_02225"/>
    </source>
</evidence>
<dbReference type="InterPro" id="IPR036551">
    <property type="entry name" value="Flavin_trans-like"/>
</dbReference>
<keyword evidence="3 6" id="KW-0436">Ligase</keyword>
<comment type="pathway">
    <text evidence="3">Cofactor biosynthesis; coenzyme A biosynthesis.</text>
</comment>
<comment type="catalytic activity">
    <reaction evidence="3">
        <text>(R)-4'-phosphopantothenate + L-cysteine + CTP = N-[(R)-4-phosphopantothenoyl]-L-cysteine + CMP + diphosphate + H(+)</text>
        <dbReference type="Rhea" id="RHEA:19397"/>
        <dbReference type="ChEBI" id="CHEBI:10986"/>
        <dbReference type="ChEBI" id="CHEBI:15378"/>
        <dbReference type="ChEBI" id="CHEBI:33019"/>
        <dbReference type="ChEBI" id="CHEBI:35235"/>
        <dbReference type="ChEBI" id="CHEBI:37563"/>
        <dbReference type="ChEBI" id="CHEBI:59458"/>
        <dbReference type="ChEBI" id="CHEBI:60377"/>
        <dbReference type="EC" id="6.3.2.5"/>
    </reaction>
</comment>
<dbReference type="EMBL" id="DSDY01000098">
    <property type="protein sequence ID" value="HDS10586.1"/>
    <property type="molecule type" value="Genomic_DNA"/>
</dbReference>
<dbReference type="GO" id="GO:0015941">
    <property type="term" value="P:pantothenate catabolic process"/>
    <property type="evidence" value="ECO:0007669"/>
    <property type="project" value="InterPro"/>
</dbReference>
<evidence type="ECO:0000259" key="5">
    <source>
        <dbReference type="Pfam" id="PF04127"/>
    </source>
</evidence>
<feature type="binding site" evidence="3">
    <location>
        <position position="331"/>
    </location>
    <ligand>
        <name>CTP</name>
        <dbReference type="ChEBI" id="CHEBI:37563"/>
    </ligand>
</feature>
<keyword evidence="2 3" id="KW-0456">Lyase</keyword>
<dbReference type="InterPro" id="IPR005252">
    <property type="entry name" value="CoaBC"/>
</dbReference>
<feature type="region of interest" description="Phosphopantothenoylcysteine decarboxylase" evidence="3">
    <location>
        <begin position="1"/>
        <end position="196"/>
    </location>
</feature>
<comment type="caution">
    <text evidence="3">Lacks conserved residue(s) required for the propagation of feature annotation.</text>
</comment>
<dbReference type="NCBIfam" id="TIGR00521">
    <property type="entry name" value="coaBC_dfp"/>
    <property type="match status" value="1"/>
</dbReference>
<organism evidence="6">
    <name type="scientific">Fervidicoccus fontis</name>
    <dbReference type="NCBI Taxonomy" id="683846"/>
    <lineage>
        <taxon>Archaea</taxon>
        <taxon>Thermoproteota</taxon>
        <taxon>Thermoprotei</taxon>
        <taxon>Fervidicoccales</taxon>
        <taxon>Fervidicoccaceae</taxon>
        <taxon>Fervidicoccus</taxon>
    </lineage>
</organism>
<dbReference type="PANTHER" id="PTHR14359">
    <property type="entry name" value="HOMO-OLIGOMERIC FLAVIN CONTAINING CYS DECARBOXYLASE FAMILY"/>
    <property type="match status" value="1"/>
</dbReference>
<name>A0A7C1HWM2_9CREN</name>
<dbReference type="InterPro" id="IPR035929">
    <property type="entry name" value="CoaB-like_sf"/>
</dbReference>
<comment type="catalytic activity">
    <reaction evidence="3">
        <text>N-[(R)-4-phosphopantothenoyl]-L-cysteine + H(+) = (R)-4'-phosphopantetheine + CO2</text>
        <dbReference type="Rhea" id="RHEA:16793"/>
        <dbReference type="ChEBI" id="CHEBI:15378"/>
        <dbReference type="ChEBI" id="CHEBI:16526"/>
        <dbReference type="ChEBI" id="CHEBI:59458"/>
        <dbReference type="ChEBI" id="CHEBI:61723"/>
        <dbReference type="EC" id="4.1.1.36"/>
    </reaction>
</comment>
<dbReference type="GO" id="GO:0004633">
    <property type="term" value="F:phosphopantothenoylcysteine decarboxylase activity"/>
    <property type="evidence" value="ECO:0007669"/>
    <property type="project" value="UniProtKB-UniRule"/>
</dbReference>
<dbReference type="GO" id="GO:0015937">
    <property type="term" value="P:coenzyme A biosynthetic process"/>
    <property type="evidence" value="ECO:0007669"/>
    <property type="project" value="UniProtKB-UniRule"/>
</dbReference>
<dbReference type="HAMAP" id="MF_02225">
    <property type="entry name" value="CoaBC"/>
    <property type="match status" value="1"/>
</dbReference>
<keyword evidence="3" id="KW-0511">Multifunctional enzyme</keyword>
<keyword evidence="3" id="KW-0479">Metal-binding</keyword>
<keyword evidence="3" id="KW-0285">Flavoprotein</keyword>
<dbReference type="EC" id="6.3.2.5" evidence="3"/>
<feature type="binding site" evidence="3">
    <location>
        <position position="349"/>
    </location>
    <ligand>
        <name>CTP</name>
        <dbReference type="ChEBI" id="CHEBI:37563"/>
    </ligand>
</feature>
<feature type="region of interest" description="Phosphopantothenate--cysteine ligase" evidence="3">
    <location>
        <begin position="197"/>
        <end position="412"/>
    </location>
</feature>
<comment type="function">
    <text evidence="3">Catalyzes two sequential steps in the biosynthesis of coenzyme A. In the first step cysteine is conjugated to 4'-phosphopantothenate to form 4-phosphopantothenoylcysteine. In the second step the latter compound is decarboxylated to form 4'-phosphopantotheine.</text>
</comment>
<dbReference type="GO" id="GO:0004632">
    <property type="term" value="F:phosphopantothenate--cysteine ligase activity"/>
    <property type="evidence" value="ECO:0007669"/>
    <property type="project" value="UniProtKB-UniRule"/>
</dbReference>
<dbReference type="GO" id="GO:0071513">
    <property type="term" value="C:phosphopantothenoylcysteine decarboxylase complex"/>
    <property type="evidence" value="ECO:0007669"/>
    <property type="project" value="TreeGrafter"/>
</dbReference>
<gene>
    <name evidence="3 6" type="primary">coaBC</name>
    <name evidence="6" type="ORF">ENO04_03055</name>
</gene>
<dbReference type="UniPathway" id="UPA00241"/>
<comment type="similarity">
    <text evidence="3">In the N-terminal section; belongs to the HFCD (homo-oligomeric flavin containing Cys decarboxylase) superfamily.</text>
</comment>
<dbReference type="Gene3D" id="3.40.50.10300">
    <property type="entry name" value="CoaB-like"/>
    <property type="match status" value="1"/>
</dbReference>
<comment type="similarity">
    <text evidence="3">In the C-terminal section; belongs to the PPC synthetase family.</text>
</comment>
<comment type="cofactor">
    <cofactor evidence="3">
        <name>FMN</name>
        <dbReference type="ChEBI" id="CHEBI:58210"/>
    </cofactor>
    <text evidence="3">Binds 1 FMN per subunit.</text>
</comment>
<accession>A0A7C1HWM2</accession>
<keyword evidence="3" id="KW-0460">Magnesium</keyword>
<evidence type="ECO:0000256" key="2">
    <source>
        <dbReference type="ARBA" id="ARBA00023239"/>
    </source>
</evidence>
<comment type="caution">
    <text evidence="6">The sequence shown here is derived from an EMBL/GenBank/DDBJ whole genome shotgun (WGS) entry which is preliminary data.</text>
</comment>
<dbReference type="AlphaFoldDB" id="A0A7C1HWM2"/>
<dbReference type="SUPFAM" id="SSF102645">
    <property type="entry name" value="CoaB-like"/>
    <property type="match status" value="1"/>
</dbReference>
<evidence type="ECO:0000256" key="1">
    <source>
        <dbReference type="ARBA" id="ARBA00022793"/>
    </source>
</evidence>
<dbReference type="GO" id="GO:0010181">
    <property type="term" value="F:FMN binding"/>
    <property type="evidence" value="ECO:0007669"/>
    <property type="project" value="UniProtKB-UniRule"/>
</dbReference>
<dbReference type="Gene3D" id="3.40.50.1950">
    <property type="entry name" value="Flavin prenyltransferase-like"/>
    <property type="match status" value="1"/>
</dbReference>
<keyword evidence="3" id="KW-0288">FMN</keyword>
<dbReference type="GO" id="GO:0046872">
    <property type="term" value="F:metal ion binding"/>
    <property type="evidence" value="ECO:0007669"/>
    <property type="project" value="UniProtKB-KW"/>
</dbReference>
<evidence type="ECO:0000313" key="6">
    <source>
        <dbReference type="EMBL" id="HDS10586.1"/>
    </source>
</evidence>
<proteinExistence type="inferred from homology"/>
<dbReference type="EC" id="4.1.1.36" evidence="3"/>
<protein>
    <recommendedName>
        <fullName evidence="3">Coenzyme A biosynthesis bifunctional protein CoaBC</fullName>
    </recommendedName>
    <alternativeName>
        <fullName evidence="3">DNA/pantothenate metabolism flavoprotein</fullName>
    </alternativeName>
    <alternativeName>
        <fullName evidence="3">Phosphopantothenoylcysteine synthetase/decarboxylase</fullName>
        <shortName evidence="3">PPCS-PPCDC</shortName>
    </alternativeName>
    <domain>
        <recommendedName>
            <fullName evidence="3">Phosphopantothenoylcysteine decarboxylase</fullName>
            <shortName evidence="3">PPC decarboxylase</shortName>
            <shortName evidence="3">PPC-DC</shortName>
            <ecNumber evidence="3">4.1.1.36</ecNumber>
        </recommendedName>
        <alternativeName>
            <fullName evidence="3">CoaC</fullName>
        </alternativeName>
    </domain>
    <domain>
        <recommendedName>
            <fullName evidence="3">Phosphopantothenate--cysteine ligase</fullName>
            <ecNumber evidence="3">6.3.2.5</ecNumber>
        </recommendedName>
        <alternativeName>
            <fullName evidence="3">CoaB</fullName>
        </alternativeName>
        <alternativeName>
            <fullName evidence="3">Phosphopantothenoylcysteine synthetase</fullName>
            <shortName evidence="3">PPC synthetase</shortName>
            <shortName evidence="3">PPC-S</shortName>
        </alternativeName>
    </domain>
</protein>
<feature type="domain" description="Flavoprotein" evidence="4">
    <location>
        <begin position="19"/>
        <end position="153"/>
    </location>
</feature>
<keyword evidence="1 3" id="KW-0210">Decarboxylase</keyword>
<sequence length="412" mass="45708">MPHPSKEIIGEESDVLLGKRIVLGVTSSVSLYKSIDLARTLMKRGAEVTVVMSEEATRLVSPELFEWATGNKVFHTRFGGEVGHIALSEHNDAMVIAPATANTIAKLAHGIADSPVTLTALSFMGAGKPLILLPTMHKQLYTNPPIQEALRKLIDSKVIIHTPRFEGNRLKYPEVWEIAWHIETAVLRGEDLKTLRVLATAGPTREYIDRVRFISNASTGKMGVSIAMEALFRGAYVSLIHGPLTGVEHTLNRTNKTVTTEEMYNAVVEEIKNFNPDLVFLAAAPADFTPLQKAPEKLPSDREYEIKLKPTPKIAEAVSKLISERSVLTIFTAEVAEDDQQLLEKAIAKMQKYRAHIVVANNVGREDIGFASPFNEVIIFDGEKTIKTGKRRKEEIARTIIDVAVKKLREMR</sequence>
<reference evidence="6" key="1">
    <citation type="journal article" date="2020" name="mSystems">
        <title>Genome- and Community-Level Interaction Insights into Carbon Utilization and Element Cycling Functions of Hydrothermarchaeota in Hydrothermal Sediment.</title>
        <authorList>
            <person name="Zhou Z."/>
            <person name="Liu Y."/>
            <person name="Xu W."/>
            <person name="Pan J."/>
            <person name="Luo Z.H."/>
            <person name="Li M."/>
        </authorList>
    </citation>
    <scope>NUCLEOTIDE SEQUENCE [LARGE SCALE GENOMIC DNA]</scope>
    <source>
        <strain evidence="6">SpSt-123</strain>
    </source>
</reference>
<dbReference type="InterPro" id="IPR007085">
    <property type="entry name" value="DNA/pantothenate-metab_flavo_C"/>
</dbReference>
<evidence type="ECO:0000259" key="4">
    <source>
        <dbReference type="Pfam" id="PF02441"/>
    </source>
</evidence>
<feature type="binding site" evidence="3">
    <location>
        <position position="297"/>
    </location>
    <ligand>
        <name>CTP</name>
        <dbReference type="ChEBI" id="CHEBI:37563"/>
    </ligand>
</feature>
<dbReference type="Pfam" id="PF02441">
    <property type="entry name" value="Flavoprotein"/>
    <property type="match status" value="1"/>
</dbReference>
<dbReference type="PANTHER" id="PTHR14359:SF6">
    <property type="entry name" value="PHOSPHOPANTOTHENOYLCYSTEINE DECARBOXYLASE"/>
    <property type="match status" value="1"/>
</dbReference>
<comment type="cofactor">
    <cofactor evidence="3">
        <name>Mg(2+)</name>
        <dbReference type="ChEBI" id="CHEBI:18420"/>
    </cofactor>
</comment>
<dbReference type="Pfam" id="PF04127">
    <property type="entry name" value="DFP"/>
    <property type="match status" value="1"/>
</dbReference>
<dbReference type="InterPro" id="IPR003382">
    <property type="entry name" value="Flavoprotein"/>
</dbReference>